<dbReference type="AlphaFoldDB" id="A0A1X6Y6F2"/>
<name>A0A1X6Y6F2_9RHOB</name>
<dbReference type="SUPFAM" id="SSF53474">
    <property type="entry name" value="alpha/beta-Hydrolases"/>
    <property type="match status" value="1"/>
</dbReference>
<proteinExistence type="predicted"/>
<protein>
    <recommendedName>
        <fullName evidence="3">Alpha/beta hydrolase family protein</fullName>
    </recommendedName>
</protein>
<dbReference type="Gene3D" id="3.40.50.1820">
    <property type="entry name" value="alpha/beta hydrolase"/>
    <property type="match status" value="1"/>
</dbReference>
<evidence type="ECO:0000313" key="1">
    <source>
        <dbReference type="EMBL" id="SLN11623.1"/>
    </source>
</evidence>
<evidence type="ECO:0000313" key="2">
    <source>
        <dbReference type="Proteomes" id="UP000193963"/>
    </source>
</evidence>
<sequence length="251" mass="26486">MRPAHRPGAPLLIAAHGSDRDLRGLLHGLDLGGEVNLLLPYFPERVEGEDVADDYKFLRGGSADYLALMDAILEDALRHLGQAPRALWLFGFSGGAQFAQRYALVRASRLDGLILAAPGGVTLLREDVAWWPGLKGAEAALGEAPDLAGLARLPTSILIGAEDRAAGLVSRAPGTRFGSADADLAGLSRQDKARSLRDDLAAHGTPVTYTEIAGVGHKLAPCAGAAAQILRGWLDETQDASQPQTTNRSET</sequence>
<reference evidence="1 2" key="1">
    <citation type="submission" date="2017-03" db="EMBL/GenBank/DDBJ databases">
        <authorList>
            <person name="Afonso C.L."/>
            <person name="Miller P.J."/>
            <person name="Scott M.A."/>
            <person name="Spackman E."/>
            <person name="Goraichik I."/>
            <person name="Dimitrov K.M."/>
            <person name="Suarez D.L."/>
            <person name="Swayne D.E."/>
        </authorList>
    </citation>
    <scope>NUCLEOTIDE SEQUENCE [LARGE SCALE GENOMIC DNA]</scope>
    <source>
        <strain evidence="1 2">CECT 7751</strain>
    </source>
</reference>
<dbReference type="Proteomes" id="UP000193963">
    <property type="component" value="Unassembled WGS sequence"/>
</dbReference>
<accession>A0A1X6Y6F2</accession>
<dbReference type="EMBL" id="FWFN01000001">
    <property type="protein sequence ID" value="SLN11623.1"/>
    <property type="molecule type" value="Genomic_DNA"/>
</dbReference>
<dbReference type="InterPro" id="IPR029058">
    <property type="entry name" value="AB_hydrolase_fold"/>
</dbReference>
<organism evidence="1 2">
    <name type="scientific">Pseudooceanicola marinus</name>
    <dbReference type="NCBI Taxonomy" id="396013"/>
    <lineage>
        <taxon>Bacteria</taxon>
        <taxon>Pseudomonadati</taxon>
        <taxon>Pseudomonadota</taxon>
        <taxon>Alphaproteobacteria</taxon>
        <taxon>Rhodobacterales</taxon>
        <taxon>Paracoccaceae</taxon>
        <taxon>Pseudooceanicola</taxon>
    </lineage>
</organism>
<evidence type="ECO:0008006" key="3">
    <source>
        <dbReference type="Google" id="ProtNLM"/>
    </source>
</evidence>
<gene>
    <name evidence="1" type="ORF">PSM7751_00159</name>
</gene>
<keyword evidence="2" id="KW-1185">Reference proteome</keyword>